<evidence type="ECO:0000259" key="2">
    <source>
        <dbReference type="Pfam" id="PF25583"/>
    </source>
</evidence>
<evidence type="ECO:0000313" key="4">
    <source>
        <dbReference type="Proteomes" id="UP000219688"/>
    </source>
</evidence>
<dbReference type="InterPro" id="IPR026881">
    <property type="entry name" value="WYL_dom"/>
</dbReference>
<accession>A0A285VKE0</accession>
<evidence type="ECO:0000259" key="1">
    <source>
        <dbReference type="Pfam" id="PF13280"/>
    </source>
</evidence>
<dbReference type="Pfam" id="PF13280">
    <property type="entry name" value="WYL"/>
    <property type="match status" value="1"/>
</dbReference>
<feature type="domain" description="WCX" evidence="2">
    <location>
        <begin position="257"/>
        <end position="330"/>
    </location>
</feature>
<dbReference type="EMBL" id="OBQK01000003">
    <property type="protein sequence ID" value="SOC54443.1"/>
    <property type="molecule type" value="Genomic_DNA"/>
</dbReference>
<dbReference type="PANTHER" id="PTHR34580">
    <property type="match status" value="1"/>
</dbReference>
<sequence length="338" mass="36763">MPSPKARTSGPTPAAAKTERLLNLVIALLATRQPLSRARIREAVPDYQDGTDEAFERMFERDKDELRALGIPLRTEPVDPFFDDEVGYRIDEREYALPQVDLDPDELAVVGLAARAWSQASLAGPAAQALRKLDAAGLVRDEASVSGIEPLLHTREPAFEPVRDAVLSRTRLTFDYRGGGGAGVTSRRVEPWGLTSWHGRWYLTAHDLDRDAPRVFRLDRVVGTPRGVGRPGAFRVPDEHDATAMIRRSYGEDAGARTTVRLLVRDGAASSLRRRGTVEPGDGDAGWDSLDLRVTNVGALVQEVCAAGPDVRVAFPPEVRDAVIVALTAVARAHGGQV</sequence>
<keyword evidence="4" id="KW-1185">Reference proteome</keyword>
<protein>
    <submittedName>
        <fullName evidence="3">Transcriptional regulator</fullName>
    </submittedName>
</protein>
<gene>
    <name evidence="3" type="ORF">SAMN05421879_103128</name>
</gene>
<dbReference type="AlphaFoldDB" id="A0A285VKE0"/>
<dbReference type="PROSITE" id="PS52050">
    <property type="entry name" value="WYL"/>
    <property type="match status" value="1"/>
</dbReference>
<dbReference type="InterPro" id="IPR057727">
    <property type="entry name" value="WCX_dom"/>
</dbReference>
<reference evidence="4" key="1">
    <citation type="submission" date="2017-08" db="EMBL/GenBank/DDBJ databases">
        <authorList>
            <person name="Varghese N."/>
            <person name="Submissions S."/>
        </authorList>
    </citation>
    <scope>NUCLEOTIDE SEQUENCE [LARGE SCALE GENOMIC DNA]</scope>
    <source>
        <strain evidence="4">USBA17B2</strain>
    </source>
</reference>
<dbReference type="Proteomes" id="UP000219688">
    <property type="component" value="Unassembled WGS sequence"/>
</dbReference>
<dbReference type="InterPro" id="IPR051534">
    <property type="entry name" value="CBASS_pafABC_assoc_protein"/>
</dbReference>
<feature type="domain" description="WYL" evidence="1">
    <location>
        <begin position="158"/>
        <end position="221"/>
    </location>
</feature>
<evidence type="ECO:0000313" key="3">
    <source>
        <dbReference type="EMBL" id="SOC54443.1"/>
    </source>
</evidence>
<proteinExistence type="predicted"/>
<dbReference type="PANTHER" id="PTHR34580:SF3">
    <property type="entry name" value="PROTEIN PAFB"/>
    <property type="match status" value="1"/>
</dbReference>
<dbReference type="Pfam" id="PF25583">
    <property type="entry name" value="WCX"/>
    <property type="match status" value="1"/>
</dbReference>
<organism evidence="3 4">
    <name type="scientific">Ornithinimicrobium cerasi</name>
    <dbReference type="NCBI Taxonomy" id="2248773"/>
    <lineage>
        <taxon>Bacteria</taxon>
        <taxon>Bacillati</taxon>
        <taxon>Actinomycetota</taxon>
        <taxon>Actinomycetes</taxon>
        <taxon>Micrococcales</taxon>
        <taxon>Ornithinimicrobiaceae</taxon>
        <taxon>Ornithinimicrobium</taxon>
    </lineage>
</organism>
<name>A0A285VKE0_9MICO</name>
<dbReference type="RefSeq" id="WP_097187485.1">
    <property type="nucleotide sequence ID" value="NZ_OBQK01000003.1"/>
</dbReference>